<sequence>MSLQPGQEGDTRRRPISGASVDSIMNSYLPPRESTPDSVFVMGEALGSTSEHGLPLSDVPPTSLMQRQHEELPPIPTLHPVSGSDQGDVDEQRESRSAQAASYSSAVGRRSQPVLAPTATWSAPMGWSDQSLGMEEIYDRSSKALLADHPVSTYGLQGNESEDEDPVSYYLDKSDGDLAEMSRGDANILSLADPRDDLDSIAMPYIHRTPSRWGDTDSIVDQYTADRPAGGASGTYRRRPTEPDTPTYDRRSMDPLSRRDSVASMGVYSGVDTDGDNSIYSSPLRKEYSEHTPRKPMYMGVHGDSSLLSLTDPSTDPVPLSNDYDTFALGDDHEDLQGADREWDEKPMRMMQRWSVRGCANMSMLAILTLSVLMLFLGYPVLHTYTETSARNSVHFANVATNSLPFTGGKQNVRTSLIDPDTPPDAHYRQRRRNNKRMKLVFSDEFNKDGRTFYPGDDPFWQAEDLHYWQTENLEWYDPDAVTTENGNLVFRLMRKPEHGLNFRGGMLSGWNRFCFTGGYVETRLILPGFNNVSGLWPAVWAMGNLGRAGYGASTDGMWPYSYDTCDVGTMPNQTWPPNQGGGPIAAESSGRYVSQFGPALSYLKGQRLSRCTCTDSDDHPGPRHPDGSFVGRSAPEIDMLEATANNGPDGHGQVSMSLQIAPFDAAYNVTDPSAFVVYSDPVHNATKNDYTGAVFQQAVSAKVNTSDAAYQYTGAQFDTYAFEYEPGATNDSYITWFMSGKPVVNLDAAAIGPNQRTEIGPRTIPEEPMYLIMNLGISPSFVWINWDELTDHFPYEFRIDYVRVYQDEDRISEDSLSCSPSRFPTKDYIERHLEAYTNPLLTSWDLPADQGGYNQPFPGNHLLGQCS</sequence>
<feature type="compositionally biased region" description="Basic and acidic residues" evidence="9">
    <location>
        <begin position="239"/>
        <end position="257"/>
    </location>
</feature>
<evidence type="ECO:0000256" key="4">
    <source>
        <dbReference type="ARBA" id="ARBA00022968"/>
    </source>
</evidence>
<feature type="region of interest" description="Disordered" evidence="9">
    <location>
        <begin position="225"/>
        <end position="257"/>
    </location>
</feature>
<protein>
    <recommendedName>
        <fullName evidence="10">GH16 domain-containing protein</fullName>
    </recommendedName>
</protein>
<dbReference type="PANTHER" id="PTHR31361">
    <property type="entry name" value="BETA-GLUCAN SYNTHESIS-ASSOCIATED PROTEIN KRE6-RELATED"/>
    <property type="match status" value="1"/>
</dbReference>
<proteinExistence type="inferred from homology"/>
<evidence type="ECO:0000313" key="11">
    <source>
        <dbReference type="EMBL" id="WFD24020.1"/>
    </source>
</evidence>
<keyword evidence="7" id="KW-0325">Glycoprotein</keyword>
<evidence type="ECO:0000256" key="8">
    <source>
        <dbReference type="ARBA" id="ARBA00023316"/>
    </source>
</evidence>
<evidence type="ECO:0000256" key="6">
    <source>
        <dbReference type="ARBA" id="ARBA00023136"/>
    </source>
</evidence>
<feature type="compositionally biased region" description="Low complexity" evidence="9">
    <location>
        <begin position="97"/>
        <end position="106"/>
    </location>
</feature>
<evidence type="ECO:0000313" key="12">
    <source>
        <dbReference type="Proteomes" id="UP001214415"/>
    </source>
</evidence>
<comment type="subcellular location">
    <subcellularLocation>
        <location evidence="1">Membrane</location>
        <topology evidence="1">Single-pass type II membrane protein</topology>
    </subcellularLocation>
</comment>
<evidence type="ECO:0000256" key="7">
    <source>
        <dbReference type="ARBA" id="ARBA00023180"/>
    </source>
</evidence>
<feature type="region of interest" description="Disordered" evidence="9">
    <location>
        <begin position="1"/>
        <end position="112"/>
    </location>
</feature>
<evidence type="ECO:0000256" key="5">
    <source>
        <dbReference type="ARBA" id="ARBA00022989"/>
    </source>
</evidence>
<dbReference type="PANTHER" id="PTHR31361:SF1">
    <property type="entry name" value="BETA-GLUCAN SYNTHESIS-ASSOCIATED PROTEIN KRE6-RELATED"/>
    <property type="match status" value="1"/>
</dbReference>
<evidence type="ECO:0000256" key="9">
    <source>
        <dbReference type="SAM" id="MobiDB-lite"/>
    </source>
</evidence>
<feature type="domain" description="GH16" evidence="10">
    <location>
        <begin position="397"/>
        <end position="811"/>
    </location>
</feature>
<dbReference type="InterPro" id="IPR013320">
    <property type="entry name" value="ConA-like_dom_sf"/>
</dbReference>
<dbReference type="CDD" id="cd02180">
    <property type="entry name" value="GH16_fungal_KRE6_glucanase"/>
    <property type="match status" value="1"/>
</dbReference>
<dbReference type="InterPro" id="IPR000757">
    <property type="entry name" value="Beta-glucanase-like"/>
</dbReference>
<reference evidence="11" key="1">
    <citation type="submission" date="2023-03" db="EMBL/GenBank/DDBJ databases">
        <title>Mating type loci evolution in Malassezia.</title>
        <authorList>
            <person name="Coelho M.A."/>
        </authorList>
    </citation>
    <scope>NUCLEOTIDE SEQUENCE</scope>
    <source>
        <strain evidence="11">CBS 12830</strain>
    </source>
</reference>
<gene>
    <name evidence="11" type="ORF">MEQU1_002717</name>
</gene>
<keyword evidence="4" id="KW-0735">Signal-anchor</keyword>
<evidence type="ECO:0000256" key="1">
    <source>
        <dbReference type="ARBA" id="ARBA00004606"/>
    </source>
</evidence>
<comment type="similarity">
    <text evidence="2">Belongs to the SKN1/KRE6 family.</text>
</comment>
<dbReference type="PROSITE" id="PS51762">
    <property type="entry name" value="GH16_2"/>
    <property type="match status" value="1"/>
</dbReference>
<accession>A0AAF0EG64</accession>
<dbReference type="GO" id="GO:0005789">
    <property type="term" value="C:endoplasmic reticulum membrane"/>
    <property type="evidence" value="ECO:0007669"/>
    <property type="project" value="TreeGrafter"/>
</dbReference>
<keyword evidence="6" id="KW-0472">Membrane</keyword>
<dbReference type="GO" id="GO:0031505">
    <property type="term" value="P:fungal-type cell wall organization"/>
    <property type="evidence" value="ECO:0007669"/>
    <property type="project" value="TreeGrafter"/>
</dbReference>
<keyword evidence="8" id="KW-0961">Cell wall biogenesis/degradation</keyword>
<dbReference type="InterPro" id="IPR005629">
    <property type="entry name" value="Skn1/Kre6/Sbg1"/>
</dbReference>
<dbReference type="Pfam" id="PF03935">
    <property type="entry name" value="SKN1_KRE6_Sbg1"/>
    <property type="match status" value="1"/>
</dbReference>
<dbReference type="Proteomes" id="UP001214415">
    <property type="component" value="Chromosome 5"/>
</dbReference>
<keyword evidence="3" id="KW-0812">Transmembrane</keyword>
<dbReference type="FunFam" id="2.60.120.200:FF:000135">
    <property type="entry name" value="Related to KRE6-glucan synthase subunit"/>
    <property type="match status" value="1"/>
</dbReference>
<dbReference type="GO" id="GO:0005886">
    <property type="term" value="C:plasma membrane"/>
    <property type="evidence" value="ECO:0007669"/>
    <property type="project" value="TreeGrafter"/>
</dbReference>
<dbReference type="GO" id="GO:0006078">
    <property type="term" value="P:(1-&gt;6)-beta-D-glucan biosynthetic process"/>
    <property type="evidence" value="ECO:0007669"/>
    <property type="project" value="TreeGrafter"/>
</dbReference>
<name>A0AAF0EG64_9BASI</name>
<dbReference type="SUPFAM" id="SSF49899">
    <property type="entry name" value="Concanavalin A-like lectins/glucanases"/>
    <property type="match status" value="1"/>
</dbReference>
<keyword evidence="5" id="KW-1133">Transmembrane helix</keyword>
<dbReference type="Gene3D" id="2.60.120.200">
    <property type="match status" value="2"/>
</dbReference>
<evidence type="ECO:0000259" key="10">
    <source>
        <dbReference type="PROSITE" id="PS51762"/>
    </source>
</evidence>
<organism evidence="11 12">
    <name type="scientific">Malassezia equina</name>
    <dbReference type="NCBI Taxonomy" id="1381935"/>
    <lineage>
        <taxon>Eukaryota</taxon>
        <taxon>Fungi</taxon>
        <taxon>Dikarya</taxon>
        <taxon>Basidiomycota</taxon>
        <taxon>Ustilaginomycotina</taxon>
        <taxon>Malasseziomycetes</taxon>
        <taxon>Malasseziales</taxon>
        <taxon>Malasseziaceae</taxon>
        <taxon>Malassezia</taxon>
    </lineage>
</organism>
<dbReference type="AlphaFoldDB" id="A0AAF0EG64"/>
<dbReference type="GO" id="GO:0015926">
    <property type="term" value="F:glucosidase activity"/>
    <property type="evidence" value="ECO:0007669"/>
    <property type="project" value="TreeGrafter"/>
</dbReference>
<dbReference type="EMBL" id="CP119904">
    <property type="protein sequence ID" value="WFD24020.1"/>
    <property type="molecule type" value="Genomic_DNA"/>
</dbReference>
<evidence type="ECO:0000256" key="3">
    <source>
        <dbReference type="ARBA" id="ARBA00022692"/>
    </source>
</evidence>
<keyword evidence="12" id="KW-1185">Reference proteome</keyword>
<feature type="compositionally biased region" description="Basic and acidic residues" evidence="9">
    <location>
        <begin position="617"/>
        <end position="627"/>
    </location>
</feature>
<evidence type="ECO:0000256" key="2">
    <source>
        <dbReference type="ARBA" id="ARBA00010962"/>
    </source>
</evidence>
<feature type="region of interest" description="Disordered" evidence="9">
    <location>
        <begin position="613"/>
        <end position="633"/>
    </location>
</feature>